<accession>A0A381QZA7</accession>
<dbReference type="AlphaFoldDB" id="A0A381QZA7"/>
<reference evidence="2" key="1">
    <citation type="submission" date="2018-05" db="EMBL/GenBank/DDBJ databases">
        <authorList>
            <person name="Lanie J.A."/>
            <person name="Ng W.-L."/>
            <person name="Kazmierczak K.M."/>
            <person name="Andrzejewski T.M."/>
            <person name="Davidsen T.M."/>
            <person name="Wayne K.J."/>
            <person name="Tettelin H."/>
            <person name="Glass J.I."/>
            <person name="Rusch D."/>
            <person name="Podicherti R."/>
            <person name="Tsui H.-C.T."/>
            <person name="Winkler M.E."/>
        </authorList>
    </citation>
    <scope>NUCLEOTIDE SEQUENCE</scope>
</reference>
<feature type="non-terminal residue" evidence="2">
    <location>
        <position position="1"/>
    </location>
</feature>
<protein>
    <submittedName>
        <fullName evidence="2">Uncharacterized protein</fullName>
    </submittedName>
</protein>
<sequence>VLERPPSVSGKISNKLPPDSPHSGPLVTCRGSKVDFLRAECVCNGRSGLSVPSPLSALEPLFESI</sequence>
<dbReference type="EMBL" id="UINC01001605">
    <property type="protein sequence ID" value="SUZ84782.1"/>
    <property type="molecule type" value="Genomic_DNA"/>
</dbReference>
<evidence type="ECO:0000313" key="2">
    <source>
        <dbReference type="EMBL" id="SUZ84782.1"/>
    </source>
</evidence>
<name>A0A381QZA7_9ZZZZ</name>
<gene>
    <name evidence="2" type="ORF">METZ01_LOCUS37636</name>
</gene>
<feature type="region of interest" description="Disordered" evidence="1">
    <location>
        <begin position="1"/>
        <end position="24"/>
    </location>
</feature>
<evidence type="ECO:0000256" key="1">
    <source>
        <dbReference type="SAM" id="MobiDB-lite"/>
    </source>
</evidence>
<proteinExistence type="predicted"/>
<organism evidence="2">
    <name type="scientific">marine metagenome</name>
    <dbReference type="NCBI Taxonomy" id="408172"/>
    <lineage>
        <taxon>unclassified sequences</taxon>
        <taxon>metagenomes</taxon>
        <taxon>ecological metagenomes</taxon>
    </lineage>
</organism>